<dbReference type="PANTHER" id="PTHR24305:SF166">
    <property type="entry name" value="CYTOCHROME P450 12A4, MITOCHONDRIAL-RELATED"/>
    <property type="match status" value="1"/>
</dbReference>
<evidence type="ECO:0000256" key="4">
    <source>
        <dbReference type="RuleBase" id="RU000461"/>
    </source>
</evidence>
<dbReference type="InParanoid" id="A0A2R5G9J2"/>
<dbReference type="InterPro" id="IPR017972">
    <property type="entry name" value="Cyt_P450_CS"/>
</dbReference>
<dbReference type="GO" id="GO:0020037">
    <property type="term" value="F:heme binding"/>
    <property type="evidence" value="ECO:0007669"/>
    <property type="project" value="InterPro"/>
</dbReference>
<evidence type="ECO:0000256" key="2">
    <source>
        <dbReference type="ARBA" id="ARBA00010617"/>
    </source>
</evidence>
<dbReference type="SUPFAM" id="SSF48264">
    <property type="entry name" value="Cytochrome P450"/>
    <property type="match status" value="1"/>
</dbReference>
<proteinExistence type="inferred from homology"/>
<feature type="binding site" description="axial binding residue" evidence="3">
    <location>
        <position position="394"/>
    </location>
    <ligand>
        <name>heme</name>
        <dbReference type="ChEBI" id="CHEBI:30413"/>
    </ligand>
    <ligandPart>
        <name>Fe</name>
        <dbReference type="ChEBI" id="CHEBI:18248"/>
    </ligandPart>
</feature>
<keyword evidence="3 4" id="KW-0479">Metal-binding</keyword>
<dbReference type="CDD" id="cd00302">
    <property type="entry name" value="cytochrome_P450"/>
    <property type="match status" value="1"/>
</dbReference>
<dbReference type="GO" id="GO:0004497">
    <property type="term" value="F:monooxygenase activity"/>
    <property type="evidence" value="ECO:0007669"/>
    <property type="project" value="UniProtKB-KW"/>
</dbReference>
<dbReference type="Pfam" id="PF00067">
    <property type="entry name" value="p450"/>
    <property type="match status" value="1"/>
</dbReference>
<organism evidence="5 6">
    <name type="scientific">Hondaea fermentalgiana</name>
    <dbReference type="NCBI Taxonomy" id="2315210"/>
    <lineage>
        <taxon>Eukaryota</taxon>
        <taxon>Sar</taxon>
        <taxon>Stramenopiles</taxon>
        <taxon>Bigyra</taxon>
        <taxon>Labyrinthulomycetes</taxon>
        <taxon>Thraustochytrida</taxon>
        <taxon>Thraustochytriidae</taxon>
        <taxon>Hondaea</taxon>
    </lineage>
</organism>
<dbReference type="EMBL" id="BEYU01000028">
    <property type="protein sequence ID" value="GBG27215.1"/>
    <property type="molecule type" value="Genomic_DNA"/>
</dbReference>
<dbReference type="InterPro" id="IPR050121">
    <property type="entry name" value="Cytochrome_P450_monoxygenase"/>
</dbReference>
<dbReference type="AlphaFoldDB" id="A0A2R5G9J2"/>
<dbReference type="InterPro" id="IPR036396">
    <property type="entry name" value="Cyt_P450_sf"/>
</dbReference>
<keyword evidence="3 4" id="KW-0408">Iron</keyword>
<name>A0A2R5G9J2_9STRA</name>
<dbReference type="OrthoDB" id="1470350at2759"/>
<evidence type="ECO:0000313" key="6">
    <source>
        <dbReference type="Proteomes" id="UP000241890"/>
    </source>
</evidence>
<evidence type="ECO:0000256" key="1">
    <source>
        <dbReference type="ARBA" id="ARBA00001971"/>
    </source>
</evidence>
<sequence>MYGVHGCQEYMYEKYGREHGVVRTKTLAGKTMLHIFDHADLRFIYQNENAETIGSKLRSQDEFWIEKAGDGADNLPYAMTSEGEKWQRTRKMLHPGINSDAVFKYEGVVYTAARDAVDQVEHYEGPDMAKWSTHATFDMFCSLSIGKSRHTTDPNCSDPMTEILSLEKSALDLAMQIEFQPSILLPRDSRQKLRDAYNRIIEVTSPAIQELFSRDDLPNCWFKDLRDEQDFSLTQLEHLMSQLFTAAIGTTKVILQWMLISLARHPEEQAKVYEEIASNLAHDAAYSKSVKMPYLEAFIRETTRVYPTVAGVGMRSLTYDIVLPSSRIHVPAGTTMLMNTLNASRDVTYNADADQFKPDRFLRENIRARKGCPMAAKMDSPMTKDNFGSGGHSCLGRRAAELEIRMVVCELLKRYELVLDPTERSAPVSLDRFSTLRVPATFPNIRLRRRSA</sequence>
<dbReference type="PROSITE" id="PS00086">
    <property type="entry name" value="CYTOCHROME_P450"/>
    <property type="match status" value="1"/>
</dbReference>
<accession>A0A2R5G9J2</accession>
<reference evidence="5 6" key="1">
    <citation type="submission" date="2017-12" db="EMBL/GenBank/DDBJ databases">
        <title>Sequencing, de novo assembly and annotation of complete genome of a new Thraustochytrid species, strain FCC1311.</title>
        <authorList>
            <person name="Sedici K."/>
            <person name="Godart F."/>
            <person name="Aiese Cigliano R."/>
            <person name="Sanseverino W."/>
            <person name="Barakat M."/>
            <person name="Ortet P."/>
            <person name="Marechal E."/>
            <person name="Cagnac O."/>
            <person name="Amato A."/>
        </authorList>
    </citation>
    <scope>NUCLEOTIDE SEQUENCE [LARGE SCALE GENOMIC DNA]</scope>
</reference>
<dbReference type="PRINTS" id="PR00385">
    <property type="entry name" value="P450"/>
</dbReference>
<dbReference type="InterPro" id="IPR002401">
    <property type="entry name" value="Cyt_P450_E_grp-I"/>
</dbReference>
<comment type="similarity">
    <text evidence="2 4">Belongs to the cytochrome P450 family.</text>
</comment>
<dbReference type="GO" id="GO:0016705">
    <property type="term" value="F:oxidoreductase activity, acting on paired donors, with incorporation or reduction of molecular oxygen"/>
    <property type="evidence" value="ECO:0007669"/>
    <property type="project" value="InterPro"/>
</dbReference>
<dbReference type="GO" id="GO:0005506">
    <property type="term" value="F:iron ion binding"/>
    <property type="evidence" value="ECO:0007669"/>
    <property type="project" value="InterPro"/>
</dbReference>
<evidence type="ECO:0000313" key="5">
    <source>
        <dbReference type="EMBL" id="GBG27215.1"/>
    </source>
</evidence>
<protein>
    <submittedName>
        <fullName evidence="5">Cytochrome P450 CYP12A2</fullName>
    </submittedName>
</protein>
<keyword evidence="4" id="KW-0503">Monooxygenase</keyword>
<dbReference type="InterPro" id="IPR001128">
    <property type="entry name" value="Cyt_P450"/>
</dbReference>
<dbReference type="Gene3D" id="1.10.630.10">
    <property type="entry name" value="Cytochrome P450"/>
    <property type="match status" value="1"/>
</dbReference>
<comment type="cofactor">
    <cofactor evidence="1 3">
        <name>heme</name>
        <dbReference type="ChEBI" id="CHEBI:30413"/>
    </cofactor>
</comment>
<evidence type="ECO:0000256" key="3">
    <source>
        <dbReference type="PIRSR" id="PIRSR602401-1"/>
    </source>
</evidence>
<keyword evidence="4" id="KW-0560">Oxidoreductase</keyword>
<keyword evidence="6" id="KW-1185">Reference proteome</keyword>
<dbReference type="PRINTS" id="PR00463">
    <property type="entry name" value="EP450I"/>
</dbReference>
<dbReference type="Proteomes" id="UP000241890">
    <property type="component" value="Unassembled WGS sequence"/>
</dbReference>
<dbReference type="PANTHER" id="PTHR24305">
    <property type="entry name" value="CYTOCHROME P450"/>
    <property type="match status" value="1"/>
</dbReference>
<keyword evidence="3 4" id="KW-0349">Heme</keyword>
<gene>
    <name evidence="5" type="ORF">FCC1311_017619</name>
</gene>
<comment type="caution">
    <text evidence="5">The sequence shown here is derived from an EMBL/GenBank/DDBJ whole genome shotgun (WGS) entry which is preliminary data.</text>
</comment>